<gene>
    <name evidence="1" type="ORF">FA13DRAFT_1822475</name>
</gene>
<protein>
    <submittedName>
        <fullName evidence="1">Uncharacterized protein</fullName>
    </submittedName>
</protein>
<organism evidence="1 2">
    <name type="scientific">Coprinellus micaceus</name>
    <name type="common">Glistening ink-cap mushroom</name>
    <name type="synonym">Coprinus micaceus</name>
    <dbReference type="NCBI Taxonomy" id="71717"/>
    <lineage>
        <taxon>Eukaryota</taxon>
        <taxon>Fungi</taxon>
        <taxon>Dikarya</taxon>
        <taxon>Basidiomycota</taxon>
        <taxon>Agaricomycotina</taxon>
        <taxon>Agaricomycetes</taxon>
        <taxon>Agaricomycetidae</taxon>
        <taxon>Agaricales</taxon>
        <taxon>Agaricineae</taxon>
        <taxon>Psathyrellaceae</taxon>
        <taxon>Coprinellus</taxon>
    </lineage>
</organism>
<keyword evidence="2" id="KW-1185">Reference proteome</keyword>
<sequence>MLIATQHTRKAPRRSSTLFLYHLPPPPQVQVANLFLLSPKSSFDASDDNGRYRAVIENNPRIEHRIQQGREQSLFFSTDLSALHLPSQSTQAALALTDCVLKDGLQSLVSLQTNVKLVTRILYEDGRARQPYASRTLAHISFQLCNAVAKVNKDLAQKLCHALVAEAFTGMRVAWIGSELFSEMNEEDQSNFLFRTNTVADLCALGLVTLEDFISILDYIILKVKSADLFQIMLFEFVSRGLTHSALKLPWASWGRIHRRIAMVPASGWEFSRPSYAETLKVLDMFDEDAGGTQPTCNIPFKETVSSGGWMDLDTLCENIACEAAGSKDQAEDSLCPLEKVAWKLSRVILQAYIGELEAAKESPLDADVDPFCVGGPLASAIDDVMELICSQLFVGGSLNAEAMAELCATIYAELMSNCRPMGLPQVFKEVVRDTADLALFNSWRDVSGTVGGCSVRFQGMAPRRAEGPCAVELPSTPKEFRMFRNVASFFGGLHATGLTTHEYFDWAVETILEGYTAGTLDLLGVVIVDLICSGGVTAWDIRIDSRAHNWDTIRRQLADMEIDSDDSNNARWRLYDLVVAFYKMPACMGQLRCPSSQASTVRSGEWRDLEAICKELEQWADQRLIGARPS</sequence>
<name>A0A4Y7S827_COPMI</name>
<dbReference type="OrthoDB" id="10633676at2759"/>
<accession>A0A4Y7S827</accession>
<proteinExistence type="predicted"/>
<dbReference type="EMBL" id="QPFP01000305">
    <property type="protein sequence ID" value="TEB17454.1"/>
    <property type="molecule type" value="Genomic_DNA"/>
</dbReference>
<evidence type="ECO:0000313" key="1">
    <source>
        <dbReference type="EMBL" id="TEB17454.1"/>
    </source>
</evidence>
<comment type="caution">
    <text evidence="1">The sequence shown here is derived from an EMBL/GenBank/DDBJ whole genome shotgun (WGS) entry which is preliminary data.</text>
</comment>
<reference evidence="1 2" key="1">
    <citation type="journal article" date="2019" name="Nat. Ecol. Evol.">
        <title>Megaphylogeny resolves global patterns of mushroom evolution.</title>
        <authorList>
            <person name="Varga T."/>
            <person name="Krizsan K."/>
            <person name="Foldi C."/>
            <person name="Dima B."/>
            <person name="Sanchez-Garcia M."/>
            <person name="Sanchez-Ramirez S."/>
            <person name="Szollosi G.J."/>
            <person name="Szarkandi J.G."/>
            <person name="Papp V."/>
            <person name="Albert L."/>
            <person name="Andreopoulos W."/>
            <person name="Angelini C."/>
            <person name="Antonin V."/>
            <person name="Barry K.W."/>
            <person name="Bougher N.L."/>
            <person name="Buchanan P."/>
            <person name="Buyck B."/>
            <person name="Bense V."/>
            <person name="Catcheside P."/>
            <person name="Chovatia M."/>
            <person name="Cooper J."/>
            <person name="Damon W."/>
            <person name="Desjardin D."/>
            <person name="Finy P."/>
            <person name="Geml J."/>
            <person name="Haridas S."/>
            <person name="Hughes K."/>
            <person name="Justo A."/>
            <person name="Karasinski D."/>
            <person name="Kautmanova I."/>
            <person name="Kiss B."/>
            <person name="Kocsube S."/>
            <person name="Kotiranta H."/>
            <person name="LaButti K.M."/>
            <person name="Lechner B.E."/>
            <person name="Liimatainen K."/>
            <person name="Lipzen A."/>
            <person name="Lukacs Z."/>
            <person name="Mihaltcheva S."/>
            <person name="Morgado L.N."/>
            <person name="Niskanen T."/>
            <person name="Noordeloos M.E."/>
            <person name="Ohm R.A."/>
            <person name="Ortiz-Santana B."/>
            <person name="Ovrebo C."/>
            <person name="Racz N."/>
            <person name="Riley R."/>
            <person name="Savchenko A."/>
            <person name="Shiryaev A."/>
            <person name="Soop K."/>
            <person name="Spirin V."/>
            <person name="Szebenyi C."/>
            <person name="Tomsovsky M."/>
            <person name="Tulloss R.E."/>
            <person name="Uehling J."/>
            <person name="Grigoriev I.V."/>
            <person name="Vagvolgyi C."/>
            <person name="Papp T."/>
            <person name="Martin F.M."/>
            <person name="Miettinen O."/>
            <person name="Hibbett D.S."/>
            <person name="Nagy L.G."/>
        </authorList>
    </citation>
    <scope>NUCLEOTIDE SEQUENCE [LARGE SCALE GENOMIC DNA]</scope>
    <source>
        <strain evidence="1 2">FP101781</strain>
    </source>
</reference>
<dbReference type="Proteomes" id="UP000298030">
    <property type="component" value="Unassembled WGS sequence"/>
</dbReference>
<dbReference type="AlphaFoldDB" id="A0A4Y7S827"/>
<evidence type="ECO:0000313" key="2">
    <source>
        <dbReference type="Proteomes" id="UP000298030"/>
    </source>
</evidence>